<dbReference type="Pfam" id="PF24066">
    <property type="entry name" value="Hisat_C"/>
    <property type="match status" value="1"/>
</dbReference>
<comment type="caution">
    <text evidence="2">The sequence shown here is derived from an EMBL/GenBank/DDBJ whole genome shotgun (WGS) entry which is preliminary data.</text>
</comment>
<name>A0A9W9YJ08_9CNID</name>
<proteinExistence type="predicted"/>
<dbReference type="SUPFAM" id="SSF55729">
    <property type="entry name" value="Acyl-CoA N-acyltransferases (Nat)"/>
    <property type="match status" value="1"/>
</dbReference>
<evidence type="ECO:0000259" key="1">
    <source>
        <dbReference type="PROSITE" id="PS51186"/>
    </source>
</evidence>
<dbReference type="AlphaFoldDB" id="A0A9W9YJ08"/>
<dbReference type="PROSITE" id="PS51186">
    <property type="entry name" value="GNAT"/>
    <property type="match status" value="1"/>
</dbReference>
<dbReference type="InterPro" id="IPR056483">
    <property type="entry name" value="Hisat_C"/>
</dbReference>
<dbReference type="Gene3D" id="3.40.630.30">
    <property type="match status" value="1"/>
</dbReference>
<reference evidence="2" key="1">
    <citation type="submission" date="2023-01" db="EMBL/GenBank/DDBJ databases">
        <title>Genome assembly of the deep-sea coral Lophelia pertusa.</title>
        <authorList>
            <person name="Herrera S."/>
            <person name="Cordes E."/>
        </authorList>
    </citation>
    <scope>NUCLEOTIDE SEQUENCE</scope>
    <source>
        <strain evidence="2">USNM1676648</strain>
        <tissue evidence="2">Polyp</tissue>
    </source>
</reference>
<evidence type="ECO:0000313" key="2">
    <source>
        <dbReference type="EMBL" id="KAJ7352911.1"/>
    </source>
</evidence>
<dbReference type="Proteomes" id="UP001163046">
    <property type="component" value="Unassembled WGS sequence"/>
</dbReference>
<sequence>MEEVEIRPASHSDYDAVFELSRATYEDKADEDHDCIPSRFRDWLTEAKRAVFVAQIDDRIVGFRTFAIVNDGQSSACDVEKIHPKFRSQGLQIKMVEANRDFIRKNYPNVTRELFYAPKKFYARRQELFADQVLFKQDIIAYHIDLENFDEEKLNEVANNLALEVRPCTKEEFEDEILSIAGKLFPSEVFTMDGQALEATRSNMGAMVREGDKLLVDSNEDETEPFKSYSHGRISPRNKSLHWECYIYTKSYFLFQVHLLGQVKCANEALADASSKNIVIVIHFLSDSRLVSYGRKLLEGVLAFKPCDRLNMKQEYVHEESLEAE</sequence>
<dbReference type="PANTHER" id="PTHR47403:SF6">
    <property type="entry name" value="N-ACETYLTRANSFERASE DOMAIN-CONTAINING PROTEIN"/>
    <property type="match status" value="1"/>
</dbReference>
<feature type="domain" description="N-acetyltransferase" evidence="1">
    <location>
        <begin position="4"/>
        <end position="156"/>
    </location>
</feature>
<keyword evidence="3" id="KW-1185">Reference proteome</keyword>
<protein>
    <recommendedName>
        <fullName evidence="1">N-acetyltransferase domain-containing protein</fullName>
    </recommendedName>
</protein>
<evidence type="ECO:0000313" key="3">
    <source>
        <dbReference type="Proteomes" id="UP001163046"/>
    </source>
</evidence>
<dbReference type="EMBL" id="MU827344">
    <property type="protein sequence ID" value="KAJ7352911.1"/>
    <property type="molecule type" value="Genomic_DNA"/>
</dbReference>
<dbReference type="OrthoDB" id="8889733at2759"/>
<dbReference type="GO" id="GO:0016747">
    <property type="term" value="F:acyltransferase activity, transferring groups other than amino-acyl groups"/>
    <property type="evidence" value="ECO:0007669"/>
    <property type="project" value="InterPro"/>
</dbReference>
<accession>A0A9W9YJ08</accession>
<gene>
    <name evidence="2" type="ORF">OS493_033178</name>
</gene>
<organism evidence="2 3">
    <name type="scientific">Desmophyllum pertusum</name>
    <dbReference type="NCBI Taxonomy" id="174260"/>
    <lineage>
        <taxon>Eukaryota</taxon>
        <taxon>Metazoa</taxon>
        <taxon>Cnidaria</taxon>
        <taxon>Anthozoa</taxon>
        <taxon>Hexacorallia</taxon>
        <taxon>Scleractinia</taxon>
        <taxon>Caryophylliina</taxon>
        <taxon>Caryophylliidae</taxon>
        <taxon>Desmophyllum</taxon>
    </lineage>
</organism>
<dbReference type="InterPro" id="IPR000182">
    <property type="entry name" value="GNAT_dom"/>
</dbReference>
<dbReference type="InterPro" id="IPR016181">
    <property type="entry name" value="Acyl_CoA_acyltransferase"/>
</dbReference>
<dbReference type="PANTHER" id="PTHR47403">
    <property type="entry name" value="LOC100145250 PROTEIN"/>
    <property type="match status" value="1"/>
</dbReference>